<keyword evidence="3" id="KW-1185">Reference proteome</keyword>
<dbReference type="Gene3D" id="1.10.1220.10">
    <property type="entry name" value="Met repressor-like"/>
    <property type="match status" value="1"/>
</dbReference>
<dbReference type="RefSeq" id="WP_229569310.1">
    <property type="nucleotide sequence ID" value="NZ_AP025226.1"/>
</dbReference>
<dbReference type="SUPFAM" id="SSF47598">
    <property type="entry name" value="Ribbon-helix-helix"/>
    <property type="match status" value="1"/>
</dbReference>
<evidence type="ECO:0000259" key="1">
    <source>
        <dbReference type="Pfam" id="PF01402"/>
    </source>
</evidence>
<dbReference type="InterPro" id="IPR002145">
    <property type="entry name" value="CopG"/>
</dbReference>
<sequence>MEKIIKVDEVTYVLDQEKSIIVTFKLDEDILTAIDDITYKQGYSCRSDFIREALEEYLKFLKTRGSINKLL</sequence>
<dbReference type="InterPro" id="IPR013321">
    <property type="entry name" value="Arc_rbn_hlx_hlx"/>
</dbReference>
<name>A0AAQ4CT20_9CREN</name>
<dbReference type="InterPro" id="IPR010985">
    <property type="entry name" value="Ribbon_hlx_hlx"/>
</dbReference>
<dbReference type="GO" id="GO:0006355">
    <property type="term" value="P:regulation of DNA-templated transcription"/>
    <property type="evidence" value="ECO:0007669"/>
    <property type="project" value="InterPro"/>
</dbReference>
<reference evidence="2 3" key="1">
    <citation type="journal article" date="2022" name="Microbiol. Resour. Announc.">
        <title>Complete Genome Sequence of the Hyperthermophilic and Acidophilic Archaeon Saccharolobus caldissimus Strain HS-3T.</title>
        <authorList>
            <person name="Sakai H.D."/>
            <person name="Kurosawa N."/>
        </authorList>
    </citation>
    <scope>NUCLEOTIDE SEQUENCE [LARGE SCALE GENOMIC DNA]</scope>
    <source>
        <strain evidence="2 3">JCM32116</strain>
    </source>
</reference>
<evidence type="ECO:0000313" key="3">
    <source>
        <dbReference type="Proteomes" id="UP001319921"/>
    </source>
</evidence>
<accession>A0AAQ4CT20</accession>
<dbReference type="CDD" id="cd22231">
    <property type="entry name" value="RHH_NikR_HicB-like"/>
    <property type="match status" value="1"/>
</dbReference>
<dbReference type="Pfam" id="PF01402">
    <property type="entry name" value="RHH_1"/>
    <property type="match status" value="1"/>
</dbReference>
<evidence type="ECO:0000313" key="2">
    <source>
        <dbReference type="EMBL" id="BDB98951.1"/>
    </source>
</evidence>
<organism evidence="2 3">
    <name type="scientific">Saccharolobus caldissimus</name>
    <dbReference type="NCBI Taxonomy" id="1702097"/>
    <lineage>
        <taxon>Archaea</taxon>
        <taxon>Thermoproteota</taxon>
        <taxon>Thermoprotei</taxon>
        <taxon>Sulfolobales</taxon>
        <taxon>Sulfolobaceae</taxon>
        <taxon>Saccharolobus</taxon>
    </lineage>
</organism>
<gene>
    <name evidence="2" type="ORF">SACC_19680</name>
</gene>
<dbReference type="GeneID" id="68866701"/>
<protein>
    <submittedName>
        <fullName evidence="2">CopG family transcriptional regulator</fullName>
    </submittedName>
</protein>
<dbReference type="EMBL" id="AP025226">
    <property type="protein sequence ID" value="BDB98951.1"/>
    <property type="molecule type" value="Genomic_DNA"/>
</dbReference>
<proteinExistence type="predicted"/>
<feature type="domain" description="Ribbon-helix-helix protein CopG" evidence="1">
    <location>
        <begin position="22"/>
        <end position="59"/>
    </location>
</feature>
<dbReference type="AlphaFoldDB" id="A0AAQ4CT20"/>
<dbReference type="KEGG" id="scas:SACC_19680"/>
<dbReference type="Proteomes" id="UP001319921">
    <property type="component" value="Chromosome"/>
</dbReference>